<comment type="similarity">
    <text evidence="2 6">Belongs to the glycosyl hydrolase 53 family.</text>
</comment>
<dbReference type="InterPro" id="IPR011683">
    <property type="entry name" value="Glyco_hydro_53"/>
</dbReference>
<dbReference type="Gene3D" id="3.90.79.10">
    <property type="entry name" value="Nucleoside Triphosphate Pyrophosphohydrolase"/>
    <property type="match status" value="1"/>
</dbReference>
<dbReference type="PROSITE" id="PS00893">
    <property type="entry name" value="NUDIX_BOX"/>
    <property type="match status" value="1"/>
</dbReference>
<dbReference type="VEuPathDB" id="FungiDB:BTJ68_10076"/>
<dbReference type="STRING" id="1157616.A0A1Z5T5N0"/>
<dbReference type="GO" id="GO:0031218">
    <property type="term" value="F:arabinogalactan endo-1,4-beta-galactosidase activity"/>
    <property type="evidence" value="ECO:0007669"/>
    <property type="project" value="UniProtKB-EC"/>
</dbReference>
<keyword evidence="5 6" id="KW-0326">Glycosidase</keyword>
<dbReference type="SUPFAM" id="SSF55811">
    <property type="entry name" value="Nudix"/>
    <property type="match status" value="1"/>
</dbReference>
<accession>A0A1Z5T5N0</accession>
<protein>
    <recommendedName>
        <fullName evidence="3 6">Arabinogalactan endo-beta-1,4-galactanase</fullName>
        <ecNumber evidence="3 6">3.2.1.89</ecNumber>
    </recommendedName>
</protein>
<evidence type="ECO:0000256" key="2">
    <source>
        <dbReference type="ARBA" id="ARBA00010687"/>
    </source>
</evidence>
<comment type="caution">
    <text evidence="8">The sequence shown here is derived from an EMBL/GenBank/DDBJ whole genome shotgun (WGS) entry which is preliminary data.</text>
</comment>
<proteinExistence type="inferred from homology"/>
<dbReference type="FunFam" id="3.90.79.10:FF:000060">
    <property type="entry name" value="Nudix hydrolase 1"/>
    <property type="match status" value="1"/>
</dbReference>
<dbReference type="SUPFAM" id="SSF51445">
    <property type="entry name" value="(Trans)glycosidases"/>
    <property type="match status" value="1"/>
</dbReference>
<dbReference type="AlphaFoldDB" id="A0A1Z5T5N0"/>
<keyword evidence="4 6" id="KW-0378">Hydrolase</keyword>
<dbReference type="InterPro" id="IPR020476">
    <property type="entry name" value="Nudix_hydrolase"/>
</dbReference>
<comment type="catalytic activity">
    <reaction evidence="1 6">
        <text>The enzyme specifically hydrolyzes (1-&gt;4)-beta-D-galactosidic linkages in type I arabinogalactans.</text>
        <dbReference type="EC" id="3.2.1.89"/>
    </reaction>
</comment>
<evidence type="ECO:0000313" key="8">
    <source>
        <dbReference type="EMBL" id="OTA31315.1"/>
    </source>
</evidence>
<dbReference type="InterPro" id="IPR015797">
    <property type="entry name" value="NUDIX_hydrolase-like_dom_sf"/>
</dbReference>
<evidence type="ECO:0000259" key="7">
    <source>
        <dbReference type="PROSITE" id="PS51462"/>
    </source>
</evidence>
<dbReference type="InParanoid" id="A0A1Z5T5N0"/>
<organism evidence="8 9">
    <name type="scientific">Hortaea werneckii EXF-2000</name>
    <dbReference type="NCBI Taxonomy" id="1157616"/>
    <lineage>
        <taxon>Eukaryota</taxon>
        <taxon>Fungi</taxon>
        <taxon>Dikarya</taxon>
        <taxon>Ascomycota</taxon>
        <taxon>Pezizomycotina</taxon>
        <taxon>Dothideomycetes</taxon>
        <taxon>Dothideomycetidae</taxon>
        <taxon>Mycosphaerellales</taxon>
        <taxon>Teratosphaeriaceae</taxon>
        <taxon>Hortaea</taxon>
    </lineage>
</organism>
<dbReference type="GO" id="GO:0045490">
    <property type="term" value="P:pectin catabolic process"/>
    <property type="evidence" value="ECO:0007669"/>
    <property type="project" value="TreeGrafter"/>
</dbReference>
<dbReference type="InterPro" id="IPR000086">
    <property type="entry name" value="NUDIX_hydrolase_dom"/>
</dbReference>
<dbReference type="CDD" id="cd04678">
    <property type="entry name" value="NUDIX_MTH2_Nudt15"/>
    <property type="match status" value="1"/>
</dbReference>
<name>A0A1Z5T5N0_HORWE</name>
<evidence type="ECO:0000256" key="3">
    <source>
        <dbReference type="ARBA" id="ARBA00012556"/>
    </source>
</evidence>
<dbReference type="PROSITE" id="PS51462">
    <property type="entry name" value="NUDIX"/>
    <property type="match status" value="1"/>
</dbReference>
<keyword evidence="9" id="KW-1185">Reference proteome</keyword>
<dbReference type="InterPro" id="IPR020084">
    <property type="entry name" value="NUDIX_hydrolase_CS"/>
</dbReference>
<dbReference type="OrthoDB" id="110914at2759"/>
<dbReference type="InterPro" id="IPR017853">
    <property type="entry name" value="GH"/>
</dbReference>
<dbReference type="Pfam" id="PF07745">
    <property type="entry name" value="Glyco_hydro_53"/>
    <property type="match status" value="1"/>
</dbReference>
<evidence type="ECO:0000313" key="9">
    <source>
        <dbReference type="Proteomes" id="UP000194280"/>
    </source>
</evidence>
<feature type="domain" description="Nudix hydrolase" evidence="7">
    <location>
        <begin position="46"/>
        <end position="183"/>
    </location>
</feature>
<dbReference type="PANTHER" id="PTHR34983">
    <property type="entry name" value="ARABINOGALACTAN ENDO-BETA-1,4-GALACTANASE A"/>
    <property type="match status" value="1"/>
</dbReference>
<dbReference type="GO" id="GO:0015926">
    <property type="term" value="F:glucosidase activity"/>
    <property type="evidence" value="ECO:0007669"/>
    <property type="project" value="InterPro"/>
</dbReference>
<dbReference type="EC" id="3.2.1.89" evidence="3 6"/>
<dbReference type="Gene3D" id="3.20.20.80">
    <property type="entry name" value="Glycosidases"/>
    <property type="match status" value="1"/>
</dbReference>
<dbReference type="EMBL" id="MUNK01000117">
    <property type="protein sequence ID" value="OTA31315.1"/>
    <property type="molecule type" value="Genomic_DNA"/>
</dbReference>
<evidence type="ECO:0000256" key="5">
    <source>
        <dbReference type="ARBA" id="ARBA00023295"/>
    </source>
</evidence>
<evidence type="ECO:0000256" key="1">
    <source>
        <dbReference type="ARBA" id="ARBA00001695"/>
    </source>
</evidence>
<evidence type="ECO:0000256" key="4">
    <source>
        <dbReference type="ARBA" id="ARBA00022801"/>
    </source>
</evidence>
<dbReference type="Proteomes" id="UP000194280">
    <property type="component" value="Unassembled WGS sequence"/>
</dbReference>
<dbReference type="PANTHER" id="PTHR34983:SF1">
    <property type="entry name" value="ARABINOGALACTAN ENDO-BETA-1,4-GALACTANASE A"/>
    <property type="match status" value="1"/>
</dbReference>
<sequence length="593" mass="66014">MNRRSSPPSLRETTHGNVWVHNLYAAIPLKSFTFRPASRRQYSMAAPRIGVGVFVFASRTSNRYLLGKRLGSHGAGTFALPGGHLEYGESFEQCAIREVQEETGLAIADVHFLTATNSVFHESTKHYVTIFMTAVARSADDGLEPEPKVMEPDKCEGWSWSTFSDMRKMTAATGAELFKPLYSLMEQRAELCKLFARINSIMLLTNLIAALGITVLASAAPSHPNYWHDEPFFYKGFDLSSLKVLEDGGAVYKDSQCGNATRPAEDILGDGGMNTVRLRLWVWPKAPYDGGYYESYGLNYTLPLAKRFHDKGYRIYLDYHFSDYWADPSKQWTPEEWPTSMEPLAGTLREYVSSSMKSFSDAGVDLSIVSLGNEIRNGMLWPQGRVDVDIEPTSARIANFTGLATLYTAARQGVDDAVSHGVRKPEVMIHIDNGWNLTLQENWFSALTGTGKVKTSDWDIFGFSMYPFYGTSATLDNLKTSLHTLAKKYSKPIHVVETDWPAICDGSDAPELSEPSIPASVPGQIEWVHDVVDVVKSIPHGLGRGVNYWEPTWLNNTGLGSACQDAILFDADWSEYPKVTAYSRDSVNMFKGV</sequence>
<dbReference type="PRINTS" id="PR00502">
    <property type="entry name" value="NUDIXFAMILY"/>
</dbReference>
<gene>
    <name evidence="8" type="ORF">BTJ68_10076</name>
</gene>
<reference evidence="8 9" key="1">
    <citation type="submission" date="2017-01" db="EMBL/GenBank/DDBJ databases">
        <title>The recent genome duplication of the halophilic yeast Hortaea werneckii: insights from long-read sequencing.</title>
        <authorList>
            <person name="Sinha S."/>
            <person name="Flibotte S."/>
            <person name="Neira M."/>
            <person name="Lenassi M."/>
            <person name="Gostincar C."/>
            <person name="Stajich J.E."/>
            <person name="Nislow C.E."/>
        </authorList>
    </citation>
    <scope>NUCLEOTIDE SEQUENCE [LARGE SCALE GENOMIC DNA]</scope>
    <source>
        <strain evidence="8 9">EXF-2000</strain>
    </source>
</reference>
<dbReference type="Pfam" id="PF00293">
    <property type="entry name" value="NUDIX"/>
    <property type="match status" value="1"/>
</dbReference>
<evidence type="ECO:0000256" key="6">
    <source>
        <dbReference type="RuleBase" id="RU361192"/>
    </source>
</evidence>